<organism evidence="7 8">
    <name type="scientific">Hibiscus sabdariffa</name>
    <name type="common">roselle</name>
    <dbReference type="NCBI Taxonomy" id="183260"/>
    <lineage>
        <taxon>Eukaryota</taxon>
        <taxon>Viridiplantae</taxon>
        <taxon>Streptophyta</taxon>
        <taxon>Embryophyta</taxon>
        <taxon>Tracheophyta</taxon>
        <taxon>Spermatophyta</taxon>
        <taxon>Magnoliopsida</taxon>
        <taxon>eudicotyledons</taxon>
        <taxon>Gunneridae</taxon>
        <taxon>Pentapetalae</taxon>
        <taxon>rosids</taxon>
        <taxon>malvids</taxon>
        <taxon>Malvales</taxon>
        <taxon>Malvaceae</taxon>
        <taxon>Malvoideae</taxon>
        <taxon>Hibiscus</taxon>
    </lineage>
</organism>
<dbReference type="Gene3D" id="4.10.860.10">
    <property type="entry name" value="UVR domain"/>
    <property type="match status" value="1"/>
</dbReference>
<dbReference type="PANTHER" id="PTHR11638">
    <property type="entry name" value="ATP-DEPENDENT CLP PROTEASE"/>
    <property type="match status" value="1"/>
</dbReference>
<dbReference type="InterPro" id="IPR050130">
    <property type="entry name" value="ClpA_ClpB"/>
</dbReference>
<dbReference type="InterPro" id="IPR004176">
    <property type="entry name" value="Clp_R_N"/>
</dbReference>
<dbReference type="InterPro" id="IPR003959">
    <property type="entry name" value="ATPase_AAA_core"/>
</dbReference>
<evidence type="ECO:0000256" key="2">
    <source>
        <dbReference type="ARBA" id="ARBA00022737"/>
    </source>
</evidence>
<keyword evidence="3" id="KW-0547">Nucleotide-binding</keyword>
<keyword evidence="8" id="KW-1185">Reference proteome</keyword>
<feature type="domain" description="Clp R" evidence="6">
    <location>
        <begin position="51"/>
        <end position="191"/>
    </location>
</feature>
<proteinExistence type="predicted"/>
<keyword evidence="2 5" id="KW-0677">Repeat</keyword>
<dbReference type="Gene3D" id="1.10.1780.10">
    <property type="entry name" value="Clp, N-terminal domain"/>
    <property type="match status" value="1"/>
</dbReference>
<sequence>MQTAALKIRGDPISLYNKPLIFGQDFPSPITTSSPRLGSGNRCVAIQVAKFKGFTGKAIEAIMLAREECIRIGDREIDGHHILFGLISECSIAAKAFKSIGIKLKHVRQKAHVLRRRAVDRLGFKFSASATKDLILSFEEARRLGHDYIGPGHLLIGMLRRPEGYAADVLGEYLGADFKKIYTEVIPMVGEDIECAGLGATTIDEYREHIRKDPPLVRSFLPIQVPEPSVEETILILRGLKEHYENEDLLTLVAAVGLSDRYISDRVLPDKAIDLMDKARARVFARHVELFEVVRELRREFRLIIKSKKEAEAERSPDFEKLKELHHREMELRFQIYTFSKMSEANEIVAEVDIQGIVSSWTGIPMEKLFIDESDMIFKMEETLHRRVIGQNEAVKDVCSYAHCCLRDVPWNTPIECFIFFGPGGVGKSELAKALAANFFGSEEAVIQLDMREFMDCHAASKLIGSSSGYTEGGKLTEAVRRRPRTVVLFKEIEKAHCVVLKMIFQIIGSGKLEDGKGRIVDFRNTVLIMTFNAGSDVIGMGEKYGACHNEDCSYSIMKDLGKKILEPLFKGMLMHCRVIAFRQLTKLEAKQIAAIKLKELSDRLKVKEIHIRVTERFREMVVKKGYDFGEGAWPLCMAITNLEDIITEKMVARKINKGDSVTVDVDSDENVVVLY</sequence>
<dbReference type="Gene3D" id="3.40.50.300">
    <property type="entry name" value="P-loop containing nucleotide triphosphate hydrolases"/>
    <property type="match status" value="1"/>
</dbReference>
<dbReference type="SUPFAM" id="SSF81923">
    <property type="entry name" value="Double Clp-N motif"/>
    <property type="match status" value="1"/>
</dbReference>
<dbReference type="Pfam" id="PF07724">
    <property type="entry name" value="AAA_2"/>
    <property type="match status" value="1"/>
</dbReference>
<gene>
    <name evidence="7" type="ORF">V6N11_015007</name>
</gene>
<evidence type="ECO:0000256" key="1">
    <source>
        <dbReference type="ARBA" id="ARBA00022528"/>
    </source>
</evidence>
<dbReference type="SUPFAM" id="SSF52540">
    <property type="entry name" value="P-loop containing nucleoside triphosphate hydrolases"/>
    <property type="match status" value="2"/>
</dbReference>
<dbReference type="Pfam" id="PF02861">
    <property type="entry name" value="Clp_N"/>
    <property type="match status" value="2"/>
</dbReference>
<comment type="caution">
    <text evidence="7">The sequence shown here is derived from an EMBL/GenBank/DDBJ whole genome shotgun (WGS) entry which is preliminary data.</text>
</comment>
<dbReference type="PRINTS" id="PR00300">
    <property type="entry name" value="CLPPROTEASEA"/>
</dbReference>
<dbReference type="Gene3D" id="1.10.8.60">
    <property type="match status" value="1"/>
</dbReference>
<dbReference type="PROSITE" id="PS51903">
    <property type="entry name" value="CLP_R"/>
    <property type="match status" value="1"/>
</dbReference>
<dbReference type="InterPro" id="IPR027417">
    <property type="entry name" value="P-loop_NTPase"/>
</dbReference>
<dbReference type="CDD" id="cd19499">
    <property type="entry name" value="RecA-like_ClpB_Hsp104-like"/>
    <property type="match status" value="1"/>
</dbReference>
<keyword evidence="1" id="KW-0934">Plastid</keyword>
<dbReference type="EMBL" id="JBBPBN010000004">
    <property type="protein sequence ID" value="KAK9039821.1"/>
    <property type="molecule type" value="Genomic_DNA"/>
</dbReference>
<name>A0ABR2TQU7_9ROSI</name>
<protein>
    <recommendedName>
        <fullName evidence="6">Clp R domain-containing protein</fullName>
    </recommendedName>
</protein>
<dbReference type="SMART" id="SM01086">
    <property type="entry name" value="ClpB_D2-small"/>
    <property type="match status" value="1"/>
</dbReference>
<evidence type="ECO:0000313" key="7">
    <source>
        <dbReference type="EMBL" id="KAK9039821.1"/>
    </source>
</evidence>
<dbReference type="Pfam" id="PF17871">
    <property type="entry name" value="AAA_lid_9"/>
    <property type="match status" value="1"/>
</dbReference>
<dbReference type="PANTHER" id="PTHR11638:SF155">
    <property type="entry name" value="CHAPERONE PROTEIN CLPC1, CHLOROPLASTIC-LIKE"/>
    <property type="match status" value="1"/>
</dbReference>
<evidence type="ECO:0000256" key="5">
    <source>
        <dbReference type="PROSITE-ProRule" id="PRU01251"/>
    </source>
</evidence>
<dbReference type="InterPro" id="IPR001270">
    <property type="entry name" value="ClpA/B"/>
</dbReference>
<keyword evidence="4" id="KW-0067">ATP-binding</keyword>
<accession>A0ABR2TQU7</accession>
<reference evidence="7 8" key="1">
    <citation type="journal article" date="2024" name="G3 (Bethesda)">
        <title>Genome assembly of Hibiscus sabdariffa L. provides insights into metabolisms of medicinal natural products.</title>
        <authorList>
            <person name="Kim T."/>
        </authorList>
    </citation>
    <scope>NUCLEOTIDE SEQUENCE [LARGE SCALE GENOMIC DNA]</scope>
    <source>
        <strain evidence="7">TK-2024</strain>
        <tissue evidence="7">Old leaves</tissue>
    </source>
</reference>
<dbReference type="Pfam" id="PF10431">
    <property type="entry name" value="ClpB_D2-small"/>
    <property type="match status" value="1"/>
</dbReference>
<dbReference type="Proteomes" id="UP001396334">
    <property type="component" value="Unassembled WGS sequence"/>
</dbReference>
<keyword evidence="1" id="KW-0150">Chloroplast</keyword>
<evidence type="ECO:0000259" key="6">
    <source>
        <dbReference type="PROSITE" id="PS51903"/>
    </source>
</evidence>
<evidence type="ECO:0000256" key="3">
    <source>
        <dbReference type="ARBA" id="ARBA00022741"/>
    </source>
</evidence>
<dbReference type="InterPro" id="IPR019489">
    <property type="entry name" value="Clp_ATPase_C"/>
</dbReference>
<dbReference type="InterPro" id="IPR036628">
    <property type="entry name" value="Clp_N_dom_sf"/>
</dbReference>
<evidence type="ECO:0000256" key="4">
    <source>
        <dbReference type="ARBA" id="ARBA00022840"/>
    </source>
</evidence>
<evidence type="ECO:0000313" key="8">
    <source>
        <dbReference type="Proteomes" id="UP001396334"/>
    </source>
</evidence>
<dbReference type="InterPro" id="IPR041546">
    <property type="entry name" value="ClpA/ClpB_AAA_lid"/>
</dbReference>